<name>A0A2G2V073_CAPBA</name>
<evidence type="ECO:0000313" key="2">
    <source>
        <dbReference type="EMBL" id="PHT26395.1"/>
    </source>
</evidence>
<protein>
    <submittedName>
        <fullName evidence="2">Regulator of rDNA transcription protein 15</fullName>
    </submittedName>
</protein>
<organism evidence="2 3">
    <name type="scientific">Capsicum baccatum</name>
    <name type="common">Peruvian pepper</name>
    <dbReference type="NCBI Taxonomy" id="33114"/>
    <lineage>
        <taxon>Eukaryota</taxon>
        <taxon>Viridiplantae</taxon>
        <taxon>Streptophyta</taxon>
        <taxon>Embryophyta</taxon>
        <taxon>Tracheophyta</taxon>
        <taxon>Spermatophyta</taxon>
        <taxon>Magnoliopsida</taxon>
        <taxon>eudicotyledons</taxon>
        <taxon>Gunneridae</taxon>
        <taxon>Pentapetalae</taxon>
        <taxon>asterids</taxon>
        <taxon>lamiids</taxon>
        <taxon>Solanales</taxon>
        <taxon>Solanaceae</taxon>
        <taxon>Solanoideae</taxon>
        <taxon>Capsiceae</taxon>
        <taxon>Capsicum</taxon>
    </lineage>
</organism>
<feature type="region of interest" description="Disordered" evidence="1">
    <location>
        <begin position="89"/>
        <end position="125"/>
    </location>
</feature>
<dbReference type="PANTHER" id="PTHR33047">
    <property type="entry name" value="PROTEIN TAR1"/>
    <property type="match status" value="1"/>
</dbReference>
<proteinExistence type="predicted"/>
<feature type="region of interest" description="Disordered" evidence="1">
    <location>
        <begin position="154"/>
        <end position="209"/>
    </location>
</feature>
<gene>
    <name evidence="2" type="ORF">CQW23_33989</name>
</gene>
<reference evidence="2 3" key="1">
    <citation type="journal article" date="2017" name="Genome Biol.">
        <title>New reference genome sequences of hot pepper reveal the massive evolution of plant disease-resistance genes by retroduplication.</title>
        <authorList>
            <person name="Kim S."/>
            <person name="Park J."/>
            <person name="Yeom S.I."/>
            <person name="Kim Y.M."/>
            <person name="Seo E."/>
            <person name="Kim K.T."/>
            <person name="Kim M.S."/>
            <person name="Lee J.M."/>
            <person name="Cheong K."/>
            <person name="Shin H.S."/>
            <person name="Kim S.B."/>
            <person name="Han K."/>
            <person name="Lee J."/>
            <person name="Park M."/>
            <person name="Lee H.A."/>
            <person name="Lee H.Y."/>
            <person name="Lee Y."/>
            <person name="Oh S."/>
            <person name="Lee J.H."/>
            <person name="Choi E."/>
            <person name="Choi E."/>
            <person name="Lee S.E."/>
            <person name="Jeon J."/>
            <person name="Kim H."/>
            <person name="Choi G."/>
            <person name="Song H."/>
            <person name="Lee J."/>
            <person name="Lee S.C."/>
            <person name="Kwon J.K."/>
            <person name="Lee H.Y."/>
            <person name="Koo N."/>
            <person name="Hong Y."/>
            <person name="Kim R.W."/>
            <person name="Kang W.H."/>
            <person name="Huh J.H."/>
            <person name="Kang B.C."/>
            <person name="Yang T.J."/>
            <person name="Lee Y.H."/>
            <person name="Bennetzen J.L."/>
            <person name="Choi D."/>
        </authorList>
    </citation>
    <scope>NUCLEOTIDE SEQUENCE [LARGE SCALE GENOMIC DNA]</scope>
    <source>
        <strain evidence="3">cv. PBC81</strain>
    </source>
</reference>
<comment type="caution">
    <text evidence="2">The sequence shown here is derived from an EMBL/GenBank/DDBJ whole genome shotgun (WGS) entry which is preliminary data.</text>
</comment>
<evidence type="ECO:0000313" key="3">
    <source>
        <dbReference type="Proteomes" id="UP000224567"/>
    </source>
</evidence>
<evidence type="ECO:0000256" key="1">
    <source>
        <dbReference type="SAM" id="MobiDB-lite"/>
    </source>
</evidence>
<dbReference type="EMBL" id="MLFT02000824">
    <property type="protein sequence ID" value="PHT26395.1"/>
    <property type="molecule type" value="Genomic_DNA"/>
</dbReference>
<dbReference type="Proteomes" id="UP000224567">
    <property type="component" value="Unassembled WGS sequence"/>
</dbReference>
<dbReference type="PANTHER" id="PTHR33047:SF41">
    <property type="entry name" value="REGULATOR OF RDNA TRANSCRIPTION PROTEIN 15"/>
    <property type="match status" value="1"/>
</dbReference>
<reference evidence="3" key="2">
    <citation type="journal article" date="2017" name="J. Anim. Genet.">
        <title>Multiple reference genome sequences of hot pepper reveal the massive evolution of plant disease resistance genes by retroduplication.</title>
        <authorList>
            <person name="Kim S."/>
            <person name="Park J."/>
            <person name="Yeom S.-I."/>
            <person name="Kim Y.-M."/>
            <person name="Seo E."/>
            <person name="Kim K.-T."/>
            <person name="Kim M.-S."/>
            <person name="Lee J.M."/>
            <person name="Cheong K."/>
            <person name="Shin H.-S."/>
            <person name="Kim S.-B."/>
            <person name="Han K."/>
            <person name="Lee J."/>
            <person name="Park M."/>
            <person name="Lee H.-A."/>
            <person name="Lee H.-Y."/>
            <person name="Lee Y."/>
            <person name="Oh S."/>
            <person name="Lee J.H."/>
            <person name="Choi E."/>
            <person name="Choi E."/>
            <person name="Lee S.E."/>
            <person name="Jeon J."/>
            <person name="Kim H."/>
            <person name="Choi G."/>
            <person name="Song H."/>
            <person name="Lee J."/>
            <person name="Lee S.-C."/>
            <person name="Kwon J.-K."/>
            <person name="Lee H.-Y."/>
            <person name="Koo N."/>
            <person name="Hong Y."/>
            <person name="Kim R.W."/>
            <person name="Kang W.-H."/>
            <person name="Huh J.H."/>
            <person name="Kang B.-C."/>
            <person name="Yang T.-J."/>
            <person name="Lee Y.-H."/>
            <person name="Bennetzen J.L."/>
            <person name="Choi D."/>
        </authorList>
    </citation>
    <scope>NUCLEOTIDE SEQUENCE [LARGE SCALE GENOMIC DNA]</scope>
    <source>
        <strain evidence="3">cv. PBC81</strain>
    </source>
</reference>
<dbReference type="InterPro" id="IPR052997">
    <property type="entry name" value="RRT15-like"/>
</dbReference>
<accession>A0A2G2V073</accession>
<keyword evidence="3" id="KW-1185">Reference proteome</keyword>
<dbReference type="AlphaFoldDB" id="A0A2G2V073"/>
<dbReference type="OrthoDB" id="1595177at2759"/>
<sequence>MIGRADIEGSKSNVAMNAWLPQASYPCGNFSDTSSFEFRRSKGSLGHAFTVRIRTGNQNQTSFYPSVPHEISVLVELILGHLRYLLTDVPPQPNSPPDNIFHPDQPAERALGPKRGTSTEQKSHCVSIRWDHRNSLFLLNSGTPLLRTSSELAVRRAGKAPEGTVPSLSPGRQAATRSRRGSSSSSPPTADGFGTGTPVPSPQSQSFSRSYGSILPTSLAYIVPSTRGCSPWRPDAVMSTTGRGRHSVLRIFKGRRERTGHHATCGALPAAGPYLRLSRFQGGQAVKQKR</sequence>